<name>A0A9P6INB6_MORAP</name>
<dbReference type="OrthoDB" id="2155291at2759"/>
<dbReference type="Proteomes" id="UP000738359">
    <property type="component" value="Unassembled WGS sequence"/>
</dbReference>
<proteinExistence type="predicted"/>
<reference evidence="1" key="1">
    <citation type="journal article" date="2020" name="Fungal Divers.">
        <title>Resolving the Mortierellaceae phylogeny through synthesis of multi-gene phylogenetics and phylogenomics.</title>
        <authorList>
            <person name="Vandepol N."/>
            <person name="Liber J."/>
            <person name="Desiro A."/>
            <person name="Na H."/>
            <person name="Kennedy M."/>
            <person name="Barry K."/>
            <person name="Grigoriev I.V."/>
            <person name="Miller A.N."/>
            <person name="O'Donnell K."/>
            <person name="Stajich J.E."/>
            <person name="Bonito G."/>
        </authorList>
    </citation>
    <scope>NUCLEOTIDE SEQUENCE</scope>
    <source>
        <strain evidence="1">CK1249</strain>
    </source>
</reference>
<dbReference type="EMBL" id="JAAAHY010003536">
    <property type="protein sequence ID" value="KAF9940435.1"/>
    <property type="molecule type" value="Genomic_DNA"/>
</dbReference>
<organism evidence="1 2">
    <name type="scientific">Mortierella alpina</name>
    <name type="common">Oleaginous fungus</name>
    <name type="synonym">Mortierella renispora</name>
    <dbReference type="NCBI Taxonomy" id="64518"/>
    <lineage>
        <taxon>Eukaryota</taxon>
        <taxon>Fungi</taxon>
        <taxon>Fungi incertae sedis</taxon>
        <taxon>Mucoromycota</taxon>
        <taxon>Mortierellomycotina</taxon>
        <taxon>Mortierellomycetes</taxon>
        <taxon>Mortierellales</taxon>
        <taxon>Mortierellaceae</taxon>
        <taxon>Mortierella</taxon>
    </lineage>
</organism>
<evidence type="ECO:0000313" key="2">
    <source>
        <dbReference type="Proteomes" id="UP000738359"/>
    </source>
</evidence>
<dbReference type="Gene3D" id="1.20.1270.60">
    <property type="entry name" value="Arfaptin homology (AH) domain/BAR domain"/>
    <property type="match status" value="1"/>
</dbReference>
<sequence>MAAPVPANRFSETRFSESFWSNSRGDYVTGANVLHAKIDQGAVEDQEIMTYLRERIEVEQRYGNALIEMGNRRLK</sequence>
<evidence type="ECO:0000313" key="1">
    <source>
        <dbReference type="EMBL" id="KAF9940435.1"/>
    </source>
</evidence>
<gene>
    <name evidence="1" type="ORF">BGZ70_006333</name>
</gene>
<dbReference type="InterPro" id="IPR027267">
    <property type="entry name" value="AH/BAR_dom_sf"/>
</dbReference>
<comment type="caution">
    <text evidence="1">The sequence shown here is derived from an EMBL/GenBank/DDBJ whole genome shotgun (WGS) entry which is preliminary data.</text>
</comment>
<evidence type="ECO:0008006" key="3">
    <source>
        <dbReference type="Google" id="ProtNLM"/>
    </source>
</evidence>
<dbReference type="SUPFAM" id="SSF103657">
    <property type="entry name" value="BAR/IMD domain-like"/>
    <property type="match status" value="1"/>
</dbReference>
<dbReference type="AlphaFoldDB" id="A0A9P6INB6"/>
<protein>
    <recommendedName>
        <fullName evidence="3">FCH domain-containing protein</fullName>
    </recommendedName>
</protein>
<feature type="non-terminal residue" evidence="1">
    <location>
        <position position="75"/>
    </location>
</feature>
<accession>A0A9P6INB6</accession>
<keyword evidence="2" id="KW-1185">Reference proteome</keyword>